<gene>
    <name evidence="1" type="ORF">SPIL2461_LOCUS20506</name>
</gene>
<reference evidence="1" key="1">
    <citation type="submission" date="2021-02" db="EMBL/GenBank/DDBJ databases">
        <authorList>
            <person name="Dougan E. K."/>
            <person name="Rhodes N."/>
            <person name="Thang M."/>
            <person name="Chan C."/>
        </authorList>
    </citation>
    <scope>NUCLEOTIDE SEQUENCE</scope>
</reference>
<name>A0A812X5V8_SYMPI</name>
<evidence type="ECO:0000313" key="2">
    <source>
        <dbReference type="Proteomes" id="UP000649617"/>
    </source>
</evidence>
<comment type="caution">
    <text evidence="1">The sequence shown here is derived from an EMBL/GenBank/DDBJ whole genome shotgun (WGS) entry which is preliminary data.</text>
</comment>
<sequence>MASGRRSLATLRTPQGPGLLHRRVAERRSHTCRLRSRDNGCRGRHLRGVLLDVRFFKASAQCCHLSAVRRGFVGLARGVRWRRGRQAHPQPPRLPGDTACNSPSWRGAHHGHSLAWRARGLGEQQRREGCGRGDISKSQLYLTAGRGAVQQPLLAQR</sequence>
<dbReference type="AlphaFoldDB" id="A0A812X5V8"/>
<dbReference type="EMBL" id="CAJNIZ010045441">
    <property type="protein sequence ID" value="CAE7720118.1"/>
    <property type="molecule type" value="Genomic_DNA"/>
</dbReference>
<keyword evidence="2" id="KW-1185">Reference proteome</keyword>
<accession>A0A812X5V8</accession>
<evidence type="ECO:0000313" key="1">
    <source>
        <dbReference type="EMBL" id="CAE7720118.1"/>
    </source>
</evidence>
<dbReference type="Proteomes" id="UP000649617">
    <property type="component" value="Unassembled WGS sequence"/>
</dbReference>
<proteinExistence type="predicted"/>
<protein>
    <submittedName>
        <fullName evidence="1">Uncharacterized protein</fullName>
    </submittedName>
</protein>
<organism evidence="1 2">
    <name type="scientific">Symbiodinium pilosum</name>
    <name type="common">Dinoflagellate</name>
    <dbReference type="NCBI Taxonomy" id="2952"/>
    <lineage>
        <taxon>Eukaryota</taxon>
        <taxon>Sar</taxon>
        <taxon>Alveolata</taxon>
        <taxon>Dinophyceae</taxon>
        <taxon>Suessiales</taxon>
        <taxon>Symbiodiniaceae</taxon>
        <taxon>Symbiodinium</taxon>
    </lineage>
</organism>